<dbReference type="AlphaFoldDB" id="A0A8J1TRT2"/>
<sequence length="418" mass="46438">MGECRECTCTQEGVRCIERVICKKTTEASPQYCIYEDEKYKIGDVFPMGDNCNTCKCTEEGLYCTKKYCKGCTIGDKDYKVGDTFKDVCAECECTTEGVKCEDIVDCGACVHEDKKYAIGDVFKGRDGCYSCKCTEEGIQCSEKDDCEKQVCKLGDRKFKVGDIIETDNKNKVCYCKKTGIECKLSFPKVCKYDGKFYKIGTKFDILEGCKTCQCLENAKLVCSKSKCANTEPSWTTPRGPTSSPQCTNEWLKEGECRKLDDGECRCCYNGNVKDGPCYPWGPPDPTDEPIIDPIPSARPTPKDPSQKGDCSYNAQGYKYGDRFLAEDGCNSCLCTLNGPVCSNINCTPQCKYLGRTYPLGSQWQMDNTGPCGVCSCNTDGMKCDTNQCQLDKTNAVSRVVVSSWVMCLVFGVYQLLM</sequence>
<dbReference type="EMBL" id="CAIIXF020000007">
    <property type="protein sequence ID" value="CAH1789614.1"/>
    <property type="molecule type" value="Genomic_DNA"/>
</dbReference>
<name>A0A8J1TRT2_OWEFU</name>
<evidence type="ECO:0000313" key="1">
    <source>
        <dbReference type="EMBL" id="CAH1789614.1"/>
    </source>
</evidence>
<feature type="non-terminal residue" evidence="1">
    <location>
        <position position="1"/>
    </location>
</feature>
<reference evidence="1" key="1">
    <citation type="submission" date="2022-03" db="EMBL/GenBank/DDBJ databases">
        <authorList>
            <person name="Martin C."/>
        </authorList>
    </citation>
    <scope>NUCLEOTIDE SEQUENCE</scope>
</reference>
<gene>
    <name evidence="1" type="ORF">OFUS_LOCUS14944</name>
</gene>
<proteinExistence type="predicted"/>
<comment type="caution">
    <text evidence="1">The sequence shown here is derived from an EMBL/GenBank/DDBJ whole genome shotgun (WGS) entry which is preliminary data.</text>
</comment>
<accession>A0A8J1TRT2</accession>
<dbReference type="OrthoDB" id="6041417at2759"/>
<dbReference type="Proteomes" id="UP000749559">
    <property type="component" value="Unassembled WGS sequence"/>
</dbReference>
<organism evidence="1 2">
    <name type="scientific">Owenia fusiformis</name>
    <name type="common">Polychaete worm</name>
    <dbReference type="NCBI Taxonomy" id="6347"/>
    <lineage>
        <taxon>Eukaryota</taxon>
        <taxon>Metazoa</taxon>
        <taxon>Spiralia</taxon>
        <taxon>Lophotrochozoa</taxon>
        <taxon>Annelida</taxon>
        <taxon>Polychaeta</taxon>
        <taxon>Sedentaria</taxon>
        <taxon>Canalipalpata</taxon>
        <taxon>Sabellida</taxon>
        <taxon>Oweniida</taxon>
        <taxon>Oweniidae</taxon>
        <taxon>Owenia</taxon>
    </lineage>
</organism>
<keyword evidence="2" id="KW-1185">Reference proteome</keyword>
<evidence type="ECO:0000313" key="2">
    <source>
        <dbReference type="Proteomes" id="UP000749559"/>
    </source>
</evidence>
<protein>
    <submittedName>
        <fullName evidence="1">Uncharacterized protein</fullName>
    </submittedName>
</protein>